<dbReference type="GO" id="GO:0005549">
    <property type="term" value="F:odorant binding"/>
    <property type="evidence" value="ECO:0007669"/>
    <property type="project" value="InterPro"/>
</dbReference>
<reference evidence="11 12" key="1">
    <citation type="submission" date="2017-06" db="EMBL/GenBank/DDBJ databases">
        <title>Aedes aegypti genome working group (AGWG) sequencing and assembly.</title>
        <authorList>
            <consortium name="Aedes aegypti Genome Working Group (AGWG)"/>
            <person name="Matthews B.J."/>
        </authorList>
    </citation>
    <scope>NUCLEOTIDE SEQUENCE [LARGE SCALE GENOMIC DNA]</scope>
    <source>
        <strain evidence="11 12">LVP_AGWG</strain>
    </source>
</reference>
<keyword evidence="7 10" id="KW-0472">Membrane</keyword>
<feature type="transmembrane region" description="Helical" evidence="10">
    <location>
        <begin position="143"/>
        <end position="169"/>
    </location>
</feature>
<evidence type="ECO:0000256" key="2">
    <source>
        <dbReference type="ARBA" id="ARBA00022475"/>
    </source>
</evidence>
<dbReference type="OrthoDB" id="7731527at2759"/>
<evidence type="ECO:0000313" key="11">
    <source>
        <dbReference type="EnsemblMetazoa" id="AAEL010428-PA"/>
    </source>
</evidence>
<dbReference type="PANTHER" id="PTHR21137">
    <property type="entry name" value="ODORANT RECEPTOR"/>
    <property type="match status" value="1"/>
</dbReference>
<dbReference type="GO" id="GO:0004984">
    <property type="term" value="F:olfactory receptor activity"/>
    <property type="evidence" value="ECO:0007669"/>
    <property type="project" value="InterPro"/>
</dbReference>
<evidence type="ECO:0000256" key="3">
    <source>
        <dbReference type="ARBA" id="ARBA00022606"/>
    </source>
</evidence>
<keyword evidence="3 10" id="KW-0716">Sensory transduction</keyword>
<keyword evidence="4 10" id="KW-0812">Transmembrane</keyword>
<comment type="caution">
    <text evidence="10">Lacks conserved residue(s) required for the propagation of feature annotation.</text>
</comment>
<feature type="transmembrane region" description="Helical" evidence="10">
    <location>
        <begin position="305"/>
        <end position="328"/>
    </location>
</feature>
<feature type="transmembrane region" description="Helical" evidence="10">
    <location>
        <begin position="74"/>
        <end position="92"/>
    </location>
</feature>
<dbReference type="Proteomes" id="UP000008820">
    <property type="component" value="Chromosome 1"/>
</dbReference>
<dbReference type="GO" id="GO:0007165">
    <property type="term" value="P:signal transduction"/>
    <property type="evidence" value="ECO:0007669"/>
    <property type="project" value="UniProtKB-KW"/>
</dbReference>
<dbReference type="EnsemblMetazoa" id="AAEL010428-RA">
    <property type="protein sequence ID" value="AAEL010428-PA"/>
    <property type="gene ID" value="AAEL010428"/>
</dbReference>
<feature type="transmembrane region" description="Helical" evidence="10">
    <location>
        <begin position="48"/>
        <end position="68"/>
    </location>
</feature>
<evidence type="ECO:0000256" key="8">
    <source>
        <dbReference type="ARBA" id="ARBA00023170"/>
    </source>
</evidence>
<gene>
    <name evidence="11" type="primary">5573332</name>
</gene>
<dbReference type="PANTHER" id="PTHR21137:SF35">
    <property type="entry name" value="ODORANT RECEPTOR 19A-RELATED"/>
    <property type="match status" value="1"/>
</dbReference>
<evidence type="ECO:0000313" key="12">
    <source>
        <dbReference type="Proteomes" id="UP000008820"/>
    </source>
</evidence>
<evidence type="ECO:0000256" key="9">
    <source>
        <dbReference type="ARBA" id="ARBA00023224"/>
    </source>
</evidence>
<evidence type="ECO:0000256" key="7">
    <source>
        <dbReference type="ARBA" id="ARBA00023136"/>
    </source>
</evidence>
<sequence length="411" mass="47842">MVLFSRQKSRMTSSPSKDTFPLMATNVKLCQLCGLWGDIAYRSHVWRAVLFSFCLIFWYLVPSFMFMISEEPSFIVLMKPILELFAITMFVLRISNHVLCRETLYECYRDLQQAYDQFAGNLHEDVGSIVRHVRRSAELLTKIYFSMVYFQAATYGVVPAITTIVRYSFGNEAVELPSTVLEADFVVFDHKANFWTWLPTMMTSIAVQYGMLTFMSSNECLFWNMLHHVSCLYKIVYQEIGRLNEYKNPDEFKRQLAIIVEVHEVCFRTSRRLESVLSPAMALLYFSCIFQTCYVMLVVSVIDDLFLLASMAFILQYTVFLIFSFSMLGTELMDASSLISEAIYNTKWYEWAAPERRLLLFMLMRSDRVVAISAAKFFHLNRATFGVAMKTAFSYFTLMQRFIGEDRDQGH</sequence>
<dbReference type="InParanoid" id="A0A1S4FQ87"/>
<accession>A0A1S4FQ87</accession>
<evidence type="ECO:0000256" key="1">
    <source>
        <dbReference type="ARBA" id="ARBA00004651"/>
    </source>
</evidence>
<evidence type="ECO:0000256" key="5">
    <source>
        <dbReference type="ARBA" id="ARBA00022725"/>
    </source>
</evidence>
<proteinExistence type="inferred from homology"/>
<comment type="similarity">
    <text evidence="10">Belongs to the insect chemoreceptor superfamily. Heteromeric odorant receptor channel (TC 1.A.69) family.</text>
</comment>
<dbReference type="InterPro" id="IPR004117">
    <property type="entry name" value="7tm6_olfct_rcpt"/>
</dbReference>
<keyword evidence="5 10" id="KW-0552">Olfaction</keyword>
<dbReference type="Pfam" id="PF02949">
    <property type="entry name" value="7tm_6"/>
    <property type="match status" value="1"/>
</dbReference>
<organism evidence="11 12">
    <name type="scientific">Aedes aegypti</name>
    <name type="common">Yellowfever mosquito</name>
    <name type="synonym">Culex aegypti</name>
    <dbReference type="NCBI Taxonomy" id="7159"/>
    <lineage>
        <taxon>Eukaryota</taxon>
        <taxon>Metazoa</taxon>
        <taxon>Ecdysozoa</taxon>
        <taxon>Arthropoda</taxon>
        <taxon>Hexapoda</taxon>
        <taxon>Insecta</taxon>
        <taxon>Pterygota</taxon>
        <taxon>Neoptera</taxon>
        <taxon>Endopterygota</taxon>
        <taxon>Diptera</taxon>
        <taxon>Nematocera</taxon>
        <taxon>Culicoidea</taxon>
        <taxon>Culicidae</taxon>
        <taxon>Culicinae</taxon>
        <taxon>Aedini</taxon>
        <taxon>Aedes</taxon>
        <taxon>Stegomyia</taxon>
    </lineage>
</organism>
<keyword evidence="9 10" id="KW-0807">Transducer</keyword>
<evidence type="ECO:0000256" key="10">
    <source>
        <dbReference type="RuleBase" id="RU351113"/>
    </source>
</evidence>
<keyword evidence="12" id="KW-1185">Reference proteome</keyword>
<keyword evidence="6 10" id="KW-1133">Transmembrane helix</keyword>
<evidence type="ECO:0000256" key="4">
    <source>
        <dbReference type="ARBA" id="ARBA00022692"/>
    </source>
</evidence>
<protein>
    <recommendedName>
        <fullName evidence="10">Odorant receptor</fullName>
    </recommendedName>
</protein>
<reference evidence="11" key="2">
    <citation type="submission" date="2021-02" db="UniProtKB">
        <authorList>
            <consortium name="EnsemblMetazoa"/>
        </authorList>
    </citation>
    <scope>IDENTIFICATION</scope>
    <source>
        <strain evidence="11">LVP_AGWG</strain>
    </source>
</reference>
<comment type="subcellular location">
    <subcellularLocation>
        <location evidence="1 10">Cell membrane</location>
        <topology evidence="1 10">Multi-pass membrane protein</topology>
    </subcellularLocation>
</comment>
<dbReference type="VEuPathDB" id="VectorBase:AAEL010428"/>
<dbReference type="AlphaFoldDB" id="A0A1S4FQ87"/>
<keyword evidence="8 10" id="KW-0675">Receptor</keyword>
<evidence type="ECO:0000256" key="6">
    <source>
        <dbReference type="ARBA" id="ARBA00022989"/>
    </source>
</evidence>
<keyword evidence="2" id="KW-1003">Cell membrane</keyword>
<feature type="transmembrane region" description="Helical" evidence="10">
    <location>
        <begin position="276"/>
        <end position="299"/>
    </location>
</feature>
<feature type="transmembrane region" description="Helical" evidence="10">
    <location>
        <begin position="194"/>
        <end position="215"/>
    </location>
</feature>
<dbReference type="GO" id="GO:0005886">
    <property type="term" value="C:plasma membrane"/>
    <property type="evidence" value="ECO:0007669"/>
    <property type="project" value="UniProtKB-SubCell"/>
</dbReference>
<name>A0A1S4FQ87_AEDAE</name>
<dbReference type="SMR" id="A0A1S4FQ87"/>